<dbReference type="AlphaFoldDB" id="A0A7S0UIX7"/>
<sequence length="657" mass="71682">MLQIRQISRVILFLVIIPLLHLLIQANCFFLPRQGFLSKEESHDLSVATNLRDVQPLSEWYYAIKSTKGYCTFTLLANGFTALVCSSSKVPYRDMFMPYTITNNSINSGAVYAIASSADLSRGLVPEGTTLGGSVHDPVSPSLRTGHPIWITSRGYGLCGSVPYVPTVNGSFQLSQDAAMAKRSRGRKGFGSWSPRAADETSTLVTCSSNINDYRYNGVLDGESLSLFKPSLQPNLPLNLSQEWVWIQDPTSSKWCGLKTINGTASTLVCDLDYPKGYIFSAAKFTFLPLALPSVRLHSLVTRAPCGTSVALTCDADNEGRRLSYHEGLPYNEISPDRETQLPYANCLERNGPGCNKSLANRNAEVEKSIDEASISSTPIGALGPLGCGVWCSKEKGEEKAKFDVHFSLLLQTPSPEGLVSGAIVGFNTWTRPSDDSKSNDPLNLDFAEALKQCCVQATFPYVLECRMPATLQRSDKGYVVKGERGRRGDLSEGSRPEEVRAVDPVMPNECWFNIYVVDPSGKGIRNRGVEGGAKEGGKEGEIEDKEKKEEEGKKEKEKIEEEEQVGQGEVEVVKEKGRHLGKDQDDKLVELGAALPITNGSLVMLYSRGSGRYCSVSMDGSILCVSALPSNATRNLFRINLGPGLKPFAGLGMDSY</sequence>
<organism evidence="2">
    <name type="scientific">Polytomella parva</name>
    <dbReference type="NCBI Taxonomy" id="51329"/>
    <lineage>
        <taxon>Eukaryota</taxon>
        <taxon>Viridiplantae</taxon>
        <taxon>Chlorophyta</taxon>
        <taxon>core chlorophytes</taxon>
        <taxon>Chlorophyceae</taxon>
        <taxon>CS clade</taxon>
        <taxon>Chlamydomonadales</taxon>
        <taxon>Chlamydomonadaceae</taxon>
        <taxon>Polytomella</taxon>
    </lineage>
</organism>
<dbReference type="EMBL" id="HBFM01000852">
    <property type="protein sequence ID" value="CAD8764078.1"/>
    <property type="molecule type" value="Transcribed_RNA"/>
</dbReference>
<evidence type="ECO:0000313" key="2">
    <source>
        <dbReference type="EMBL" id="CAD8764078.1"/>
    </source>
</evidence>
<proteinExistence type="predicted"/>
<feature type="region of interest" description="Disordered" evidence="1">
    <location>
        <begin position="526"/>
        <end position="569"/>
    </location>
</feature>
<feature type="region of interest" description="Disordered" evidence="1">
    <location>
        <begin position="483"/>
        <end position="502"/>
    </location>
</feature>
<feature type="compositionally biased region" description="Basic and acidic residues" evidence="1">
    <location>
        <begin position="533"/>
        <end position="560"/>
    </location>
</feature>
<evidence type="ECO:0000256" key="1">
    <source>
        <dbReference type="SAM" id="MobiDB-lite"/>
    </source>
</evidence>
<accession>A0A7S0UIX7</accession>
<protein>
    <submittedName>
        <fullName evidence="2">Uncharacterized protein</fullName>
    </submittedName>
</protein>
<gene>
    <name evidence="2" type="ORF">PPAR00522_LOCUS462</name>
</gene>
<reference evidence="2" key="1">
    <citation type="submission" date="2021-01" db="EMBL/GenBank/DDBJ databases">
        <authorList>
            <person name="Corre E."/>
            <person name="Pelletier E."/>
            <person name="Niang G."/>
            <person name="Scheremetjew M."/>
            <person name="Finn R."/>
            <person name="Kale V."/>
            <person name="Holt S."/>
            <person name="Cochrane G."/>
            <person name="Meng A."/>
            <person name="Brown T."/>
            <person name="Cohen L."/>
        </authorList>
    </citation>
    <scope>NUCLEOTIDE SEQUENCE</scope>
    <source>
        <strain evidence="2">SAG 63-3</strain>
    </source>
</reference>
<name>A0A7S0UIX7_9CHLO</name>